<evidence type="ECO:0000313" key="1">
    <source>
        <dbReference type="EMBL" id="KAJ1676014.1"/>
    </source>
</evidence>
<accession>A0ACC1HPY7</accession>
<organism evidence="1 2">
    <name type="scientific">Spiromyces aspiralis</name>
    <dbReference type="NCBI Taxonomy" id="68401"/>
    <lineage>
        <taxon>Eukaryota</taxon>
        <taxon>Fungi</taxon>
        <taxon>Fungi incertae sedis</taxon>
        <taxon>Zoopagomycota</taxon>
        <taxon>Kickxellomycotina</taxon>
        <taxon>Kickxellomycetes</taxon>
        <taxon>Kickxellales</taxon>
        <taxon>Kickxellaceae</taxon>
        <taxon>Spiromyces</taxon>
    </lineage>
</organism>
<evidence type="ECO:0000313" key="2">
    <source>
        <dbReference type="Proteomes" id="UP001145114"/>
    </source>
</evidence>
<gene>
    <name evidence="1" type="ORF">EV182_000083</name>
</gene>
<reference evidence="1" key="1">
    <citation type="submission" date="2022-06" db="EMBL/GenBank/DDBJ databases">
        <title>Phylogenomic reconstructions and comparative analyses of Kickxellomycotina fungi.</title>
        <authorList>
            <person name="Reynolds N.K."/>
            <person name="Stajich J.E."/>
            <person name="Barry K."/>
            <person name="Grigoriev I.V."/>
            <person name="Crous P."/>
            <person name="Smith M.E."/>
        </authorList>
    </citation>
    <scope>NUCLEOTIDE SEQUENCE</scope>
    <source>
        <strain evidence="1">RSA 2271</strain>
    </source>
</reference>
<dbReference type="EMBL" id="JAMZIH010005144">
    <property type="protein sequence ID" value="KAJ1676014.1"/>
    <property type="molecule type" value="Genomic_DNA"/>
</dbReference>
<keyword evidence="2" id="KW-1185">Reference proteome</keyword>
<sequence length="463" mass="51830">MPSTLAEIPLRVLAGIAVELDLPDLVELKYVNDFEDRTAILDLLNGAGIDTSSSIKFPATLTCSDMVVDYPGSLDALSTDMSLPDEGWGDESTDDRVIRTNWKRSYILRHYAVFPRDQDRRHTYINRATHAIAQAKDLLHQFEDASIQSSSDIEPARDAALIVLQVLGKYYQCYHLLGFICYLLNSLSESLVFVRIGLAFNPDFEPLQGKVPLLKDPNTLSDALISALQHLFSRFDKDRDNKLSIRELSSLVSVTNGSPPHPMAIKQMIASLERTPRATSLTWDGFKAFFLVQSLQDPEETRKDLNKLGFDPDTIEPPAMESLKPGRPVFIDEVVDPRNHTKLSGERVRLTGLLEDYDPKADALLLKDNEGNHVLVHTSHLGVFGHSRGSLYQFIGTLAPYTITSDEVPRHMAAKLQPSGDANVPRLQLIAHIIRNVDGMDIDIYRRAVTSLRENMDLCRVLN</sequence>
<proteinExistence type="predicted"/>
<comment type="caution">
    <text evidence="1">The sequence shown here is derived from an EMBL/GenBank/DDBJ whole genome shotgun (WGS) entry which is preliminary data.</text>
</comment>
<name>A0ACC1HPY7_9FUNG</name>
<dbReference type="Proteomes" id="UP001145114">
    <property type="component" value="Unassembled WGS sequence"/>
</dbReference>
<protein>
    <submittedName>
        <fullName evidence="1">Uncharacterized protein</fullName>
    </submittedName>
</protein>